<protein>
    <submittedName>
        <fullName evidence="2">PilZ domain-containing protein</fullName>
    </submittedName>
</protein>
<dbReference type="AlphaFoldDB" id="A0A502CHA2"/>
<dbReference type="RefSeq" id="WP_140871080.1">
    <property type="nucleotide sequence ID" value="NZ_RCZK01000006.1"/>
</dbReference>
<dbReference type="Gene3D" id="2.40.10.220">
    <property type="entry name" value="predicted glycosyltransferase like domains"/>
    <property type="match status" value="1"/>
</dbReference>
<comment type="caution">
    <text evidence="2">The sequence shown here is derived from an EMBL/GenBank/DDBJ whole genome shotgun (WGS) entry which is preliminary data.</text>
</comment>
<keyword evidence="3" id="KW-1185">Reference proteome</keyword>
<dbReference type="Pfam" id="PF07238">
    <property type="entry name" value="PilZ"/>
    <property type="match status" value="1"/>
</dbReference>
<proteinExistence type="predicted"/>
<evidence type="ECO:0000313" key="2">
    <source>
        <dbReference type="EMBL" id="TPG12348.1"/>
    </source>
</evidence>
<name>A0A502CHA2_9SPHN</name>
<organism evidence="2 3">
    <name type="scientific">Sphingomonas oligophenolica</name>
    <dbReference type="NCBI Taxonomy" id="301154"/>
    <lineage>
        <taxon>Bacteria</taxon>
        <taxon>Pseudomonadati</taxon>
        <taxon>Pseudomonadota</taxon>
        <taxon>Alphaproteobacteria</taxon>
        <taxon>Sphingomonadales</taxon>
        <taxon>Sphingomonadaceae</taxon>
        <taxon>Sphingomonas</taxon>
    </lineage>
</organism>
<evidence type="ECO:0000259" key="1">
    <source>
        <dbReference type="Pfam" id="PF07238"/>
    </source>
</evidence>
<gene>
    <name evidence="2" type="ORF">EAH84_09270</name>
</gene>
<sequence>MDVVTPPSVVPAVETRGSANHRRAPRSKVFLLTEVVIDAVTARAHVLDVSTTGSKVHTATDPQCGSEASVRLNGEPKAGKVVWVNAGRFGLEFATELAPDQMAAIVRA</sequence>
<dbReference type="OrthoDB" id="7564913at2"/>
<accession>A0A502CHA2</accession>
<reference evidence="2 3" key="1">
    <citation type="journal article" date="2019" name="Environ. Microbiol.">
        <title>Species interactions and distinct microbial communities in high Arctic permafrost affected cryosols are associated with the CH4 and CO2 gas fluxes.</title>
        <authorList>
            <person name="Altshuler I."/>
            <person name="Hamel J."/>
            <person name="Turney S."/>
            <person name="Magnuson E."/>
            <person name="Levesque R."/>
            <person name="Greer C."/>
            <person name="Whyte L.G."/>
        </authorList>
    </citation>
    <scope>NUCLEOTIDE SEQUENCE [LARGE SCALE GENOMIC DNA]</scope>
    <source>
        <strain evidence="2 3">S5.1</strain>
    </source>
</reference>
<dbReference type="InterPro" id="IPR009875">
    <property type="entry name" value="PilZ_domain"/>
</dbReference>
<dbReference type="SUPFAM" id="SSF141371">
    <property type="entry name" value="PilZ domain-like"/>
    <property type="match status" value="1"/>
</dbReference>
<dbReference type="Proteomes" id="UP000318413">
    <property type="component" value="Unassembled WGS sequence"/>
</dbReference>
<dbReference type="EMBL" id="RCZK01000006">
    <property type="protein sequence ID" value="TPG12348.1"/>
    <property type="molecule type" value="Genomic_DNA"/>
</dbReference>
<dbReference type="GO" id="GO:0035438">
    <property type="term" value="F:cyclic-di-GMP binding"/>
    <property type="evidence" value="ECO:0007669"/>
    <property type="project" value="InterPro"/>
</dbReference>
<evidence type="ECO:0000313" key="3">
    <source>
        <dbReference type="Proteomes" id="UP000318413"/>
    </source>
</evidence>
<feature type="domain" description="PilZ" evidence="1">
    <location>
        <begin position="21"/>
        <end position="107"/>
    </location>
</feature>